<name>A0A1D9MDT2_9RHOB</name>
<organism evidence="1 2">
    <name type="scientific">Rhodobacter xanthinilyticus</name>
    <dbReference type="NCBI Taxonomy" id="1850250"/>
    <lineage>
        <taxon>Bacteria</taxon>
        <taxon>Pseudomonadati</taxon>
        <taxon>Pseudomonadota</taxon>
        <taxon>Alphaproteobacteria</taxon>
        <taxon>Rhodobacterales</taxon>
        <taxon>Rhodobacter group</taxon>
        <taxon>Rhodobacter</taxon>
    </lineage>
</organism>
<evidence type="ECO:0000313" key="2">
    <source>
        <dbReference type="Proteomes" id="UP000176562"/>
    </source>
</evidence>
<proteinExistence type="predicted"/>
<sequence>MQSSLPAEERRKVMIKLGEEVADVPQILPLVHQMHRESLFADLPFDEPQFEQIIGFIRDNPGFNGALYVEYDGEPVAFAYYVFRPFMGSRKSWITVMHTLYLRADIRSTPVGGYIWERILLAVRSWSAPRGARGIMFNVTSGIAVEETDTVLRAGGATHLGGNYFLRI</sequence>
<dbReference type="SUPFAM" id="SSF55729">
    <property type="entry name" value="Acyl-CoA N-acyltransferases (Nat)"/>
    <property type="match status" value="1"/>
</dbReference>
<dbReference type="Proteomes" id="UP000176562">
    <property type="component" value="Chromosome"/>
</dbReference>
<dbReference type="InterPro" id="IPR016181">
    <property type="entry name" value="Acyl_CoA_acyltransferase"/>
</dbReference>
<dbReference type="Gene3D" id="3.40.630.30">
    <property type="match status" value="1"/>
</dbReference>
<dbReference type="AlphaFoldDB" id="A0A1D9MDT2"/>
<gene>
    <name evidence="1" type="ORF">LPB142_12465</name>
</gene>
<dbReference type="RefSeq" id="WP_068765738.1">
    <property type="nucleotide sequence ID" value="NZ_CP017781.1"/>
</dbReference>
<evidence type="ECO:0000313" key="1">
    <source>
        <dbReference type="EMBL" id="AOZ70034.1"/>
    </source>
</evidence>
<evidence type="ECO:0008006" key="3">
    <source>
        <dbReference type="Google" id="ProtNLM"/>
    </source>
</evidence>
<reference evidence="1 2" key="1">
    <citation type="submission" date="2016-10" db="EMBL/GenBank/DDBJ databases">
        <title>Rhodobacter sp. LPB0142, isolated from sea water.</title>
        <authorList>
            <person name="Kim E."/>
            <person name="Yi H."/>
        </authorList>
    </citation>
    <scope>NUCLEOTIDE SEQUENCE [LARGE SCALE GENOMIC DNA]</scope>
    <source>
        <strain evidence="1 2">LPB0142</strain>
    </source>
</reference>
<accession>A0A1D9MDT2</accession>
<protein>
    <recommendedName>
        <fullName evidence="3">N-acetyltransferase domain-containing protein</fullName>
    </recommendedName>
</protein>
<dbReference type="EMBL" id="CP017781">
    <property type="protein sequence ID" value="AOZ70034.1"/>
    <property type="molecule type" value="Genomic_DNA"/>
</dbReference>
<keyword evidence="2" id="KW-1185">Reference proteome</keyword>
<dbReference type="STRING" id="1850250.LPB142_12465"/>
<dbReference type="KEGG" id="rhp:LPB142_12465"/>